<dbReference type="AlphaFoldDB" id="A0A2Z6AW64"/>
<dbReference type="KEGG" id="dfl:DFE_0734"/>
<accession>A0A2Z6AW64</accession>
<dbReference type="InterPro" id="IPR013078">
    <property type="entry name" value="His_Pase_superF_clade-1"/>
</dbReference>
<protein>
    <submittedName>
        <fullName evidence="1">Putative phosphohistidine phosphatase, SixA</fullName>
    </submittedName>
</protein>
<dbReference type="OrthoDB" id="9810154at2"/>
<organism evidence="1 2">
    <name type="scientific">Desulfovibrio ferrophilus</name>
    <dbReference type="NCBI Taxonomy" id="241368"/>
    <lineage>
        <taxon>Bacteria</taxon>
        <taxon>Pseudomonadati</taxon>
        <taxon>Thermodesulfobacteriota</taxon>
        <taxon>Desulfovibrionia</taxon>
        <taxon>Desulfovibrionales</taxon>
        <taxon>Desulfovibrionaceae</taxon>
        <taxon>Desulfovibrio</taxon>
    </lineage>
</organism>
<dbReference type="SUPFAM" id="SSF53254">
    <property type="entry name" value="Phosphoglycerate mutase-like"/>
    <property type="match status" value="1"/>
</dbReference>
<dbReference type="Proteomes" id="UP000269883">
    <property type="component" value="Chromosome"/>
</dbReference>
<dbReference type="InterPro" id="IPR029033">
    <property type="entry name" value="His_PPase_superfam"/>
</dbReference>
<dbReference type="RefSeq" id="WP_126376724.1">
    <property type="nucleotide sequence ID" value="NZ_AP017378.1"/>
</dbReference>
<evidence type="ECO:0000313" key="1">
    <source>
        <dbReference type="EMBL" id="BBD07460.1"/>
    </source>
</evidence>
<dbReference type="Pfam" id="PF00300">
    <property type="entry name" value="His_Phos_1"/>
    <property type="match status" value="1"/>
</dbReference>
<keyword evidence="2" id="KW-1185">Reference proteome</keyword>
<dbReference type="EMBL" id="AP017378">
    <property type="protein sequence ID" value="BBD07460.1"/>
    <property type="molecule type" value="Genomic_DNA"/>
</dbReference>
<name>A0A2Z6AW64_9BACT</name>
<dbReference type="InterPro" id="IPR004449">
    <property type="entry name" value="SixA"/>
</dbReference>
<gene>
    <name evidence="1" type="ORF">DFE_0734</name>
</gene>
<dbReference type="Gene3D" id="3.40.50.1240">
    <property type="entry name" value="Phosphoglycerate mutase-like"/>
    <property type="match status" value="1"/>
</dbReference>
<dbReference type="GO" id="GO:0005737">
    <property type="term" value="C:cytoplasm"/>
    <property type="evidence" value="ECO:0007669"/>
    <property type="project" value="InterPro"/>
</dbReference>
<dbReference type="GO" id="GO:0101006">
    <property type="term" value="F:protein histidine phosphatase activity"/>
    <property type="evidence" value="ECO:0007669"/>
    <property type="project" value="InterPro"/>
</dbReference>
<reference evidence="1 2" key="1">
    <citation type="journal article" date="2018" name="Sci. Adv.">
        <title>Multi-heme cytochromes provide a pathway for survival in energy-limited environments.</title>
        <authorList>
            <person name="Deng X."/>
            <person name="Dohmae N."/>
            <person name="Nealson K.H."/>
            <person name="Hashimoto K."/>
            <person name="Okamoto A."/>
        </authorList>
    </citation>
    <scope>NUCLEOTIDE SEQUENCE [LARGE SCALE GENOMIC DNA]</scope>
    <source>
        <strain evidence="1 2">IS5</strain>
    </source>
</reference>
<dbReference type="NCBIfam" id="TIGR00249">
    <property type="entry name" value="sixA"/>
    <property type="match status" value="1"/>
</dbReference>
<proteinExistence type="predicted"/>
<sequence length="162" mass="17667">MELYLMQHGSCLSKEIDPDQPLSPVGRDQIFKSADAIRRLGLGFDAIVCSPKLRAVQTAEAVTQALGLNASSLTITESVKAMKRPEETVTFLRNLRAESIIIAGHLPNLGELASYLLSSPNKLRLGIENGGLMRIDADTLPTNNAVLRWMLSPMQLQLIAGR</sequence>
<evidence type="ECO:0000313" key="2">
    <source>
        <dbReference type="Proteomes" id="UP000269883"/>
    </source>
</evidence>
<dbReference type="CDD" id="cd07067">
    <property type="entry name" value="HP_PGM_like"/>
    <property type="match status" value="1"/>
</dbReference>